<protein>
    <submittedName>
        <fullName evidence="2">Uncharacterized protein</fullName>
    </submittedName>
</protein>
<feature type="region of interest" description="Disordered" evidence="1">
    <location>
        <begin position="82"/>
        <end position="105"/>
    </location>
</feature>
<evidence type="ECO:0000313" key="2">
    <source>
        <dbReference type="EMBL" id="RNL04455.1"/>
    </source>
</evidence>
<feature type="region of interest" description="Disordered" evidence="1">
    <location>
        <begin position="1"/>
        <end position="53"/>
    </location>
</feature>
<sequence length="105" mass="11522">MRANGARALERPRRKRGPGRGAGVGVRVRGEALVDPTSTRLRPSPHPPLRASFSRWEKGGMRRLRRVLALILWSYGGRGRCAGSAPQPASIPHPAHDNVPFHTHP</sequence>
<dbReference type="KEGG" id="xva:C7V42_03010"/>
<evidence type="ECO:0000313" key="3">
    <source>
        <dbReference type="Proteomes" id="UP000284283"/>
    </source>
</evidence>
<name>A0AAE8JXF1_XANVA</name>
<proteinExistence type="predicted"/>
<evidence type="ECO:0000256" key="1">
    <source>
        <dbReference type="SAM" id="MobiDB-lite"/>
    </source>
</evidence>
<dbReference type="EMBL" id="PYTT01000061">
    <property type="protein sequence ID" value="RNL04455.1"/>
    <property type="molecule type" value="Genomic_DNA"/>
</dbReference>
<gene>
    <name evidence="2" type="ORF">C9386_06975</name>
</gene>
<dbReference type="Proteomes" id="UP000284283">
    <property type="component" value="Unassembled WGS sequence"/>
</dbReference>
<accession>A0AAE8JXF1</accession>
<dbReference type="AlphaFoldDB" id="A0AAE8JXF1"/>
<organism evidence="2 3">
    <name type="scientific">Xanthomonas vasicola pv. vasculorum</name>
    <dbReference type="NCBI Taxonomy" id="325776"/>
    <lineage>
        <taxon>Bacteria</taxon>
        <taxon>Pseudomonadati</taxon>
        <taxon>Pseudomonadota</taxon>
        <taxon>Gammaproteobacteria</taxon>
        <taxon>Lysobacterales</taxon>
        <taxon>Lysobacteraceae</taxon>
        <taxon>Xanthomonas</taxon>
    </lineage>
</organism>
<comment type="caution">
    <text evidence="2">The sequence shown here is derived from an EMBL/GenBank/DDBJ whole genome shotgun (WGS) entry which is preliminary data.</text>
</comment>
<reference evidence="2 3" key="1">
    <citation type="submission" date="2018-03" db="EMBL/GenBank/DDBJ databases">
        <authorList>
            <person name="Wu G."/>
        </authorList>
    </citation>
    <scope>NUCLEOTIDE SEQUENCE [LARGE SCALE GENOMIC DNA]</scope>
    <source>
        <strain evidence="2 3">SAM-118</strain>
    </source>
</reference>